<sequence length="83" mass="9353">MDRSMIDATSGGALMDKTPPATRHLISTWQAIHSSFGSEGRIRLGQDKQVINSRLSNTRHHLSNNNNNSRECLLKATLHLWRT</sequence>
<accession>A0A371GMT1</accession>
<dbReference type="EMBL" id="QJKJ01005012">
    <property type="protein sequence ID" value="RDX91875.1"/>
    <property type="molecule type" value="Genomic_DNA"/>
</dbReference>
<feature type="non-terminal residue" evidence="1">
    <location>
        <position position="1"/>
    </location>
</feature>
<evidence type="ECO:0000313" key="1">
    <source>
        <dbReference type="EMBL" id="RDX91875.1"/>
    </source>
</evidence>
<name>A0A371GMT1_MUCPR</name>
<dbReference type="AlphaFoldDB" id="A0A371GMT1"/>
<gene>
    <name evidence="1" type="ORF">CR513_26074</name>
</gene>
<dbReference type="Proteomes" id="UP000257109">
    <property type="component" value="Unassembled WGS sequence"/>
</dbReference>
<protein>
    <submittedName>
        <fullName evidence="1">Uncharacterized protein</fullName>
    </submittedName>
</protein>
<keyword evidence="2" id="KW-1185">Reference proteome</keyword>
<evidence type="ECO:0000313" key="2">
    <source>
        <dbReference type="Proteomes" id="UP000257109"/>
    </source>
</evidence>
<comment type="caution">
    <text evidence="1">The sequence shown here is derived from an EMBL/GenBank/DDBJ whole genome shotgun (WGS) entry which is preliminary data.</text>
</comment>
<reference evidence="1" key="1">
    <citation type="submission" date="2018-05" db="EMBL/GenBank/DDBJ databases">
        <title>Draft genome of Mucuna pruriens seed.</title>
        <authorList>
            <person name="Nnadi N.E."/>
            <person name="Vos R."/>
            <person name="Hasami M.H."/>
            <person name="Devisetty U.K."/>
            <person name="Aguiy J.C."/>
        </authorList>
    </citation>
    <scope>NUCLEOTIDE SEQUENCE [LARGE SCALE GENOMIC DNA]</scope>
    <source>
        <strain evidence="1">JCA_2017</strain>
    </source>
</reference>
<organism evidence="1 2">
    <name type="scientific">Mucuna pruriens</name>
    <name type="common">Velvet bean</name>
    <name type="synonym">Dolichos pruriens</name>
    <dbReference type="NCBI Taxonomy" id="157652"/>
    <lineage>
        <taxon>Eukaryota</taxon>
        <taxon>Viridiplantae</taxon>
        <taxon>Streptophyta</taxon>
        <taxon>Embryophyta</taxon>
        <taxon>Tracheophyta</taxon>
        <taxon>Spermatophyta</taxon>
        <taxon>Magnoliopsida</taxon>
        <taxon>eudicotyledons</taxon>
        <taxon>Gunneridae</taxon>
        <taxon>Pentapetalae</taxon>
        <taxon>rosids</taxon>
        <taxon>fabids</taxon>
        <taxon>Fabales</taxon>
        <taxon>Fabaceae</taxon>
        <taxon>Papilionoideae</taxon>
        <taxon>50 kb inversion clade</taxon>
        <taxon>NPAAA clade</taxon>
        <taxon>indigoferoid/millettioid clade</taxon>
        <taxon>Phaseoleae</taxon>
        <taxon>Mucuna</taxon>
    </lineage>
</organism>
<proteinExistence type="predicted"/>